<dbReference type="Pfam" id="PF00505">
    <property type="entry name" value="HMG_box"/>
    <property type="match status" value="1"/>
</dbReference>
<evidence type="ECO:0000313" key="5">
    <source>
        <dbReference type="WBParaSite" id="MCU_004703-RA"/>
    </source>
</evidence>
<keyword evidence="2" id="KW-0539">Nucleus</keyword>
<keyword evidence="1 2" id="KW-0238">DNA-binding</keyword>
<feature type="DNA-binding region" description="HMG box" evidence="2">
    <location>
        <begin position="168"/>
        <end position="236"/>
    </location>
</feature>
<evidence type="ECO:0000256" key="3">
    <source>
        <dbReference type="SAM" id="MobiDB-lite"/>
    </source>
</evidence>
<dbReference type="SUPFAM" id="SSF47095">
    <property type="entry name" value="HMG-box"/>
    <property type="match status" value="1"/>
</dbReference>
<dbReference type="InterPro" id="IPR009071">
    <property type="entry name" value="HMG_box_dom"/>
</dbReference>
<feature type="region of interest" description="Disordered" evidence="3">
    <location>
        <begin position="70"/>
        <end position="91"/>
    </location>
</feature>
<dbReference type="GO" id="GO:0000122">
    <property type="term" value="P:negative regulation of transcription by RNA polymerase II"/>
    <property type="evidence" value="ECO:0007669"/>
    <property type="project" value="TreeGrafter"/>
</dbReference>
<dbReference type="PANTHER" id="PTHR10270">
    <property type="entry name" value="SOX TRANSCRIPTION FACTOR"/>
    <property type="match status" value="1"/>
</dbReference>
<proteinExistence type="predicted"/>
<dbReference type="GO" id="GO:0007420">
    <property type="term" value="P:brain development"/>
    <property type="evidence" value="ECO:0007669"/>
    <property type="project" value="TreeGrafter"/>
</dbReference>
<dbReference type="GO" id="GO:0030182">
    <property type="term" value="P:neuron differentiation"/>
    <property type="evidence" value="ECO:0007669"/>
    <property type="project" value="TreeGrafter"/>
</dbReference>
<sequence length="424" mass="48151">LLLAHTHVYIVSQTDPKIGYCFLVCGRARTVLMPPSRPTPPLTHGQMMSSQENKAVFLPTRSPLVNLNHFSHRDPSKRPFNDEVPSSNSKRNGGPATLFAYSVTEFNECGRCEKARLAGLDSWMDHLGKVHTVPSRWPSSKIDDVVMDEGHPYTSVVDSHKKRRSTGVPRPLNSFMIFAQYIRRMTLSNFPDAPNVHISQQVGRLWRNLSNDFREVYAKEARRLQILHALEFPDYKYQPRRRLRPLDGEDVDPQPSPLHSATSKLPSNINVSRYFEELLHYSDPGIQPKPSHPIGFDTTTRLELHNSLPDLSLLGRETNMDTLTSLQEVSRQQQPEEPATCQSTFHYSAHIDGNYNRLGWMEDRLPESLGSPSTHLQPFVTSFSQSNDLLPSNEHWYQYPKENSLGEALPLPGIETWTFSGSAT</sequence>
<accession>A0A5K3F126</accession>
<dbReference type="GO" id="GO:0000978">
    <property type="term" value="F:RNA polymerase II cis-regulatory region sequence-specific DNA binding"/>
    <property type="evidence" value="ECO:0007669"/>
    <property type="project" value="TreeGrafter"/>
</dbReference>
<organism evidence="5">
    <name type="scientific">Mesocestoides corti</name>
    <name type="common">Flatworm</name>
    <dbReference type="NCBI Taxonomy" id="53468"/>
    <lineage>
        <taxon>Eukaryota</taxon>
        <taxon>Metazoa</taxon>
        <taxon>Spiralia</taxon>
        <taxon>Lophotrochozoa</taxon>
        <taxon>Platyhelminthes</taxon>
        <taxon>Cestoda</taxon>
        <taxon>Eucestoda</taxon>
        <taxon>Cyclophyllidea</taxon>
        <taxon>Mesocestoididae</taxon>
        <taxon>Mesocestoides</taxon>
    </lineage>
</organism>
<evidence type="ECO:0000256" key="2">
    <source>
        <dbReference type="PROSITE-ProRule" id="PRU00267"/>
    </source>
</evidence>
<name>A0A5K3F126_MESCO</name>
<feature type="compositionally biased region" description="Basic and acidic residues" evidence="3">
    <location>
        <begin position="71"/>
        <end position="81"/>
    </location>
</feature>
<dbReference type="InterPro" id="IPR050140">
    <property type="entry name" value="SRY-related_HMG-box_TF-like"/>
</dbReference>
<dbReference type="WBParaSite" id="MCU_004703-RA">
    <property type="protein sequence ID" value="MCU_004703-RA"/>
    <property type="gene ID" value="MCU_004703"/>
</dbReference>
<evidence type="ECO:0000259" key="4">
    <source>
        <dbReference type="PROSITE" id="PS50118"/>
    </source>
</evidence>
<dbReference type="SMART" id="SM00398">
    <property type="entry name" value="HMG"/>
    <property type="match status" value="1"/>
</dbReference>
<dbReference type="GO" id="GO:0001228">
    <property type="term" value="F:DNA-binding transcription activator activity, RNA polymerase II-specific"/>
    <property type="evidence" value="ECO:0007669"/>
    <property type="project" value="TreeGrafter"/>
</dbReference>
<dbReference type="AlphaFoldDB" id="A0A5K3F126"/>
<dbReference type="PANTHER" id="PTHR10270:SF323">
    <property type="entry name" value="TRANSCRIPTION FACTOR SOX-14-RELATED"/>
    <property type="match status" value="1"/>
</dbReference>
<protein>
    <submittedName>
        <fullName evidence="5">HMG box domain-containing protein</fullName>
    </submittedName>
</protein>
<dbReference type="Gene3D" id="1.10.30.10">
    <property type="entry name" value="High mobility group box domain"/>
    <property type="match status" value="1"/>
</dbReference>
<dbReference type="GO" id="GO:0005634">
    <property type="term" value="C:nucleus"/>
    <property type="evidence" value="ECO:0007669"/>
    <property type="project" value="UniProtKB-UniRule"/>
</dbReference>
<dbReference type="PROSITE" id="PS50118">
    <property type="entry name" value="HMG_BOX_2"/>
    <property type="match status" value="1"/>
</dbReference>
<dbReference type="InterPro" id="IPR036910">
    <property type="entry name" value="HMG_box_dom_sf"/>
</dbReference>
<reference evidence="5" key="1">
    <citation type="submission" date="2019-11" db="UniProtKB">
        <authorList>
            <consortium name="WormBaseParasite"/>
        </authorList>
    </citation>
    <scope>IDENTIFICATION</scope>
</reference>
<evidence type="ECO:0000256" key="1">
    <source>
        <dbReference type="ARBA" id="ARBA00023125"/>
    </source>
</evidence>
<feature type="domain" description="HMG box" evidence="4">
    <location>
        <begin position="168"/>
        <end position="236"/>
    </location>
</feature>